<dbReference type="InterPro" id="IPR037185">
    <property type="entry name" value="EmrE-like"/>
</dbReference>
<gene>
    <name evidence="3" type="ORF">LX59_01908</name>
</gene>
<dbReference type="PANTHER" id="PTHR22911">
    <property type="entry name" value="ACYL-MALONYL CONDENSING ENZYME-RELATED"/>
    <property type="match status" value="1"/>
</dbReference>
<protein>
    <submittedName>
        <fullName evidence="3">S-adenosylmethionine uptake transporter</fullName>
    </submittedName>
</protein>
<accession>A0A562I2D6</accession>
<feature type="transmembrane region" description="Helical" evidence="1">
    <location>
        <begin position="41"/>
        <end position="61"/>
    </location>
</feature>
<feature type="transmembrane region" description="Helical" evidence="1">
    <location>
        <begin position="179"/>
        <end position="200"/>
    </location>
</feature>
<evidence type="ECO:0000256" key="1">
    <source>
        <dbReference type="SAM" id="Phobius"/>
    </source>
</evidence>
<proteinExistence type="predicted"/>
<feature type="transmembrane region" description="Helical" evidence="1">
    <location>
        <begin position="206"/>
        <end position="230"/>
    </location>
</feature>
<feature type="transmembrane region" description="Helical" evidence="1">
    <location>
        <begin position="73"/>
        <end position="93"/>
    </location>
</feature>
<keyword evidence="1" id="KW-0812">Transmembrane</keyword>
<dbReference type="EMBL" id="VLKG01000006">
    <property type="protein sequence ID" value="TWH64966.1"/>
    <property type="molecule type" value="Genomic_DNA"/>
</dbReference>
<evidence type="ECO:0000313" key="3">
    <source>
        <dbReference type="EMBL" id="TWH64966.1"/>
    </source>
</evidence>
<feature type="transmembrane region" description="Helical" evidence="1">
    <location>
        <begin position="149"/>
        <end position="167"/>
    </location>
</feature>
<feature type="transmembrane region" description="Helical" evidence="1">
    <location>
        <begin position="125"/>
        <end position="143"/>
    </location>
</feature>
<dbReference type="PANTHER" id="PTHR22911:SF103">
    <property type="entry name" value="BLR2811 PROTEIN"/>
    <property type="match status" value="1"/>
</dbReference>
<feature type="transmembrane region" description="Helical" evidence="1">
    <location>
        <begin position="237"/>
        <end position="257"/>
    </location>
</feature>
<dbReference type="SUPFAM" id="SSF103481">
    <property type="entry name" value="Multidrug resistance efflux transporter EmrE"/>
    <property type="match status" value="2"/>
</dbReference>
<name>A0A562I2D6_9GAMM</name>
<sequence length="292" mass="31584">MLTQSPFKGILLACVAVMIFASFDSLSKYLASSHGIIMLLWVRYLSQATLLASWVIPRYGLGVLQVRCPRLQFLRGLSLLGVSLFFIIALSRLPLAEATAVHFVAPLLVVALAPLILGEVFSARNLIPVLIGFMGVLIIVRPGGGLLTLDMLFPLASATCFALYQLITRLIGTQDGAATTNLMSGLVGTLGVSLLLPWFWEGWPPIRELLAMATLGVLAVVGHTLLTLAFQYSSPVLLAPFSYLQILFAVIWSALLFNHIPDWGALLGMGVVMCSGILSAWLQGQARHQVRV</sequence>
<organism evidence="3 4">
    <name type="scientific">Azomonas agilis</name>
    <dbReference type="NCBI Taxonomy" id="116849"/>
    <lineage>
        <taxon>Bacteria</taxon>
        <taxon>Pseudomonadati</taxon>
        <taxon>Pseudomonadota</taxon>
        <taxon>Gammaproteobacteria</taxon>
        <taxon>Pseudomonadales</taxon>
        <taxon>Pseudomonadaceae</taxon>
        <taxon>Azomonas</taxon>
    </lineage>
</organism>
<feature type="transmembrane region" description="Helical" evidence="1">
    <location>
        <begin position="99"/>
        <end position="118"/>
    </location>
</feature>
<keyword evidence="1" id="KW-0472">Membrane</keyword>
<reference evidence="3 4" key="1">
    <citation type="submission" date="2019-07" db="EMBL/GenBank/DDBJ databases">
        <title>Genomic Encyclopedia of Type Strains, Phase I: the one thousand microbial genomes (KMG-I) project.</title>
        <authorList>
            <person name="Kyrpides N."/>
        </authorList>
    </citation>
    <scope>NUCLEOTIDE SEQUENCE [LARGE SCALE GENOMIC DNA]</scope>
    <source>
        <strain evidence="3 4">DSM 375</strain>
    </source>
</reference>
<dbReference type="InterPro" id="IPR000620">
    <property type="entry name" value="EamA_dom"/>
</dbReference>
<dbReference type="Pfam" id="PF00892">
    <property type="entry name" value="EamA"/>
    <property type="match status" value="2"/>
</dbReference>
<keyword evidence="1" id="KW-1133">Transmembrane helix</keyword>
<dbReference type="AlphaFoldDB" id="A0A562I2D6"/>
<comment type="caution">
    <text evidence="3">The sequence shown here is derived from an EMBL/GenBank/DDBJ whole genome shotgun (WGS) entry which is preliminary data.</text>
</comment>
<dbReference type="GO" id="GO:0016020">
    <property type="term" value="C:membrane"/>
    <property type="evidence" value="ECO:0007669"/>
    <property type="project" value="InterPro"/>
</dbReference>
<dbReference type="Proteomes" id="UP000319627">
    <property type="component" value="Unassembled WGS sequence"/>
</dbReference>
<feature type="domain" description="EamA" evidence="2">
    <location>
        <begin position="152"/>
        <end position="278"/>
    </location>
</feature>
<dbReference type="RefSeq" id="WP_246118728.1">
    <property type="nucleotide sequence ID" value="NZ_VLKG01000006.1"/>
</dbReference>
<feature type="transmembrane region" description="Helical" evidence="1">
    <location>
        <begin position="263"/>
        <end position="282"/>
    </location>
</feature>
<evidence type="ECO:0000259" key="2">
    <source>
        <dbReference type="Pfam" id="PF00892"/>
    </source>
</evidence>
<keyword evidence="4" id="KW-1185">Reference proteome</keyword>
<feature type="domain" description="EamA" evidence="2">
    <location>
        <begin position="8"/>
        <end position="140"/>
    </location>
</feature>
<evidence type="ECO:0000313" key="4">
    <source>
        <dbReference type="Proteomes" id="UP000319627"/>
    </source>
</evidence>